<accession>A0A2H1VHD3</accession>
<comment type="catalytic activity">
    <reaction evidence="1">
        <text>S-ubiquitinyl-[E2 ubiquitin-conjugating enzyme]-L-cysteine + [acceptor protein]-L-lysine = [E2 ubiquitin-conjugating enzyme]-L-cysteine + N(6)-ubiquitinyl-[acceptor protein]-L-lysine.</text>
        <dbReference type="EC" id="2.3.2.26"/>
    </reaction>
</comment>
<sequence>MLIENVFIELRSRLRSCNVFITTGVDFTKNCSLKISIQTNCIVLNYYKDKDDKPKRRDSLSSIESLSDWCSDEEGEVSTVIPVRQFCKIIPNSMSCLKIDKSTISFRLLTEPKNGAGGNFYKELLSTNNMESSTKGNSLKLNVKAGEELRLTCANCCNVVSVNSVKFDRILELPTANLDMSEWFCHGNGHGHSHGHSHGETPQTSDTVIKPNKSDFLYRLTFFVVNNTILSDKTNKFNATRPVYHCNRCLAWLGLKEKDSVKLFNSEIKITHNDTESVIFAHKNEQDIHTDDFIYTIERMTREFNLGFQYTVMCKLVLECTVSAVKKQYLLIWVMDKELQVLRNNVQTILLEDRIELHSTTVTKILFKVEFCMNEEVESWVSDPGVVTTEISKGMFNNGLAHLEKMSQKVPECFRNTNGYCVSYLKV</sequence>
<dbReference type="EC" id="2.3.2.26" evidence="2"/>
<evidence type="ECO:0000256" key="8">
    <source>
        <dbReference type="ARBA" id="ARBA00064185"/>
    </source>
</evidence>
<name>A0A2H1VHD3_SPOFR</name>
<dbReference type="GO" id="GO:0006513">
    <property type="term" value="P:protein monoubiquitination"/>
    <property type="evidence" value="ECO:0007669"/>
    <property type="project" value="TreeGrafter"/>
</dbReference>
<dbReference type="GO" id="GO:0043161">
    <property type="term" value="P:proteasome-mediated ubiquitin-dependent protein catabolic process"/>
    <property type="evidence" value="ECO:0007669"/>
    <property type="project" value="TreeGrafter"/>
</dbReference>
<evidence type="ECO:0000256" key="5">
    <source>
        <dbReference type="ARBA" id="ARBA00032234"/>
    </source>
</evidence>
<gene>
    <name evidence="9" type="ORF">SFRICE_022169</name>
</gene>
<dbReference type="GO" id="GO:0051865">
    <property type="term" value="P:protein autoubiquitination"/>
    <property type="evidence" value="ECO:0007669"/>
    <property type="project" value="TreeGrafter"/>
</dbReference>
<evidence type="ECO:0000313" key="9">
    <source>
        <dbReference type="EMBL" id="SOQ39684.1"/>
    </source>
</evidence>
<dbReference type="Pfam" id="PF09814">
    <property type="entry name" value="HECT_2"/>
    <property type="match status" value="1"/>
</dbReference>
<dbReference type="EMBL" id="ODYU01002330">
    <property type="protein sequence ID" value="SOQ39684.1"/>
    <property type="molecule type" value="Genomic_DNA"/>
</dbReference>
<protein>
    <recommendedName>
        <fullName evidence="3">E3 ubiquitin-protein ligase E3D</fullName>
        <ecNumber evidence="2">2.3.2.26</ecNumber>
    </recommendedName>
    <alternativeName>
        <fullName evidence="6">HECT-type E3 ubiquitin transferase E3D</fullName>
    </alternativeName>
    <alternativeName>
        <fullName evidence="5">UbcH10-binding protein with a HECT-like domain</fullName>
    </alternativeName>
    <alternativeName>
        <fullName evidence="4">Ubiquitin-conjugating enzyme E2C-binding protein</fullName>
    </alternativeName>
</protein>
<dbReference type="GO" id="GO:0061630">
    <property type="term" value="F:ubiquitin protein ligase activity"/>
    <property type="evidence" value="ECO:0007669"/>
    <property type="project" value="UniProtKB-EC"/>
</dbReference>
<dbReference type="GO" id="GO:0030332">
    <property type="term" value="F:cyclin binding"/>
    <property type="evidence" value="ECO:0007669"/>
    <property type="project" value="TreeGrafter"/>
</dbReference>
<evidence type="ECO:0000256" key="4">
    <source>
        <dbReference type="ARBA" id="ARBA00029737"/>
    </source>
</evidence>
<comment type="subunit">
    <text evidence="8">Interacts with UBE2C/UbcH10 (E2 ubiquitin-conjugating enzyme). In vitro, interacts with cyclin-B.</text>
</comment>
<dbReference type="GO" id="GO:0031624">
    <property type="term" value="F:ubiquitin conjugating enzyme binding"/>
    <property type="evidence" value="ECO:0007669"/>
    <property type="project" value="TreeGrafter"/>
</dbReference>
<dbReference type="GO" id="GO:0000209">
    <property type="term" value="P:protein polyubiquitination"/>
    <property type="evidence" value="ECO:0007669"/>
    <property type="project" value="TreeGrafter"/>
</dbReference>
<evidence type="ECO:0000256" key="7">
    <source>
        <dbReference type="ARBA" id="ARBA00053831"/>
    </source>
</evidence>
<reference evidence="9" key="1">
    <citation type="submission" date="2016-07" db="EMBL/GenBank/DDBJ databases">
        <authorList>
            <person name="Bretaudeau A."/>
        </authorList>
    </citation>
    <scope>NUCLEOTIDE SEQUENCE</scope>
    <source>
        <strain evidence="9">Rice</strain>
        <tissue evidence="9">Whole body</tissue>
    </source>
</reference>
<dbReference type="PANTHER" id="PTHR31531">
    <property type="entry name" value="E3 UBIQUITIN-PROTEIN LIGASE E3D FAMILY MEMBER"/>
    <property type="match status" value="1"/>
</dbReference>
<organism evidence="9">
    <name type="scientific">Spodoptera frugiperda</name>
    <name type="common">Fall armyworm</name>
    <dbReference type="NCBI Taxonomy" id="7108"/>
    <lineage>
        <taxon>Eukaryota</taxon>
        <taxon>Metazoa</taxon>
        <taxon>Ecdysozoa</taxon>
        <taxon>Arthropoda</taxon>
        <taxon>Hexapoda</taxon>
        <taxon>Insecta</taxon>
        <taxon>Pterygota</taxon>
        <taxon>Neoptera</taxon>
        <taxon>Endopterygota</taxon>
        <taxon>Lepidoptera</taxon>
        <taxon>Glossata</taxon>
        <taxon>Ditrysia</taxon>
        <taxon>Noctuoidea</taxon>
        <taxon>Noctuidae</taxon>
        <taxon>Amphipyrinae</taxon>
        <taxon>Spodoptera</taxon>
    </lineage>
</organism>
<evidence type="ECO:0000256" key="1">
    <source>
        <dbReference type="ARBA" id="ARBA00000885"/>
    </source>
</evidence>
<proteinExistence type="predicted"/>
<dbReference type="InterPro" id="IPR019193">
    <property type="entry name" value="UBQ-conj_enz_E2-bd_prot"/>
</dbReference>
<dbReference type="AlphaFoldDB" id="A0A2H1VHD3"/>
<comment type="function">
    <text evidence="7">E3 ubiquitin-protein ligase which accepts ubiquitin from specific E2 ubiquitin-conjugating enzymes, and transfers it to substrates, generally promoting their degradation by the proteasome. Independently of its E3 ubiquitin-protein ligase activity, acts as an inhibitor of CPSF3 endonuclease activity by blocking CPSF3 active site.</text>
</comment>
<evidence type="ECO:0000256" key="6">
    <source>
        <dbReference type="ARBA" id="ARBA00032298"/>
    </source>
</evidence>
<dbReference type="GO" id="GO:0005829">
    <property type="term" value="C:cytosol"/>
    <property type="evidence" value="ECO:0007669"/>
    <property type="project" value="TreeGrafter"/>
</dbReference>
<evidence type="ECO:0000256" key="3">
    <source>
        <dbReference type="ARBA" id="ARBA00013646"/>
    </source>
</evidence>
<dbReference type="GO" id="GO:0000151">
    <property type="term" value="C:ubiquitin ligase complex"/>
    <property type="evidence" value="ECO:0007669"/>
    <property type="project" value="TreeGrafter"/>
</dbReference>
<evidence type="ECO:0000256" key="2">
    <source>
        <dbReference type="ARBA" id="ARBA00012485"/>
    </source>
</evidence>
<dbReference type="GO" id="GO:0005634">
    <property type="term" value="C:nucleus"/>
    <property type="evidence" value="ECO:0007669"/>
    <property type="project" value="TreeGrafter"/>
</dbReference>
<dbReference type="PANTHER" id="PTHR31531:SF2">
    <property type="entry name" value="E3 UBIQUITIN-PROTEIN LIGASE E3D"/>
    <property type="match status" value="1"/>
</dbReference>